<dbReference type="EMBL" id="JACRUO010000001">
    <property type="protein sequence ID" value="MBD3689782.1"/>
    <property type="molecule type" value="Genomic_DNA"/>
</dbReference>
<dbReference type="InterPro" id="IPR050090">
    <property type="entry name" value="Tyrosine_recombinase_XerCD"/>
</dbReference>
<dbReference type="Gene3D" id="1.10.150.130">
    <property type="match status" value="1"/>
</dbReference>
<dbReference type="Pfam" id="PF00589">
    <property type="entry name" value="Phage_integrase"/>
    <property type="match status" value="1"/>
</dbReference>
<feature type="domain" description="Tyr recombinase" evidence="5">
    <location>
        <begin position="96"/>
        <end position="260"/>
    </location>
</feature>
<dbReference type="RefSeq" id="WP_191071806.1">
    <property type="nucleotide sequence ID" value="NZ_CP060506.1"/>
</dbReference>
<evidence type="ECO:0000259" key="6">
    <source>
        <dbReference type="PROSITE" id="PS51900"/>
    </source>
</evidence>
<dbReference type="AlphaFoldDB" id="A0A8I0KRV6"/>
<keyword evidence="3" id="KW-0233">DNA recombination</keyword>
<evidence type="ECO:0000256" key="1">
    <source>
        <dbReference type="ARBA" id="ARBA00008857"/>
    </source>
</evidence>
<dbReference type="PANTHER" id="PTHR30349:SF64">
    <property type="entry name" value="PROPHAGE INTEGRASE INTD-RELATED"/>
    <property type="match status" value="1"/>
</dbReference>
<comment type="similarity">
    <text evidence="1">Belongs to the 'phage' integrase family.</text>
</comment>
<dbReference type="Proteomes" id="UP000627538">
    <property type="component" value="Unassembled WGS sequence"/>
</dbReference>
<dbReference type="PROSITE" id="PS51900">
    <property type="entry name" value="CB"/>
    <property type="match status" value="1"/>
</dbReference>
<reference evidence="7 8" key="1">
    <citation type="submission" date="2020-08" db="EMBL/GenBank/DDBJ databases">
        <title>Winkia gen. nov., sp. nov., isolated from faeces of the Anser albifrons in China.</title>
        <authorList>
            <person name="Liu Q."/>
        </authorList>
    </citation>
    <scope>NUCLEOTIDE SEQUENCE [LARGE SCALE GENOMIC DNA]</scope>
    <source>
        <strain evidence="7 8">C62</strain>
    </source>
</reference>
<sequence>MDILRLWEEALLAQGVRPRTIYERLRVMRAVARACGKPVEELTSFEITRFLAGYYHPWTRYDYASILRCFYKWALLAGLLETDPMARVMAPRLPPYQPRPANIDHLHAVLDSPLHRTTRTRVMFAAFAGLRCCEIAQLHRSDFDFDAGTLLVHSKGGRLDVIPIHPVLVSRARGYEPGYLFPGSHDGHASPKSVSASISQAFRRLGFPDTAHQLRHLFATQLLREGVDSRVVQTLMRHVSLSTTARYLGVDHALQVQALERLPDRLIPDTIAF</sequence>
<evidence type="ECO:0000256" key="2">
    <source>
        <dbReference type="ARBA" id="ARBA00023125"/>
    </source>
</evidence>
<dbReference type="InterPro" id="IPR010998">
    <property type="entry name" value="Integrase_recombinase_N"/>
</dbReference>
<proteinExistence type="inferred from homology"/>
<protein>
    <submittedName>
        <fullName evidence="7">Tyrosine-type recombinase/integrase</fullName>
    </submittedName>
</protein>
<dbReference type="GO" id="GO:0003677">
    <property type="term" value="F:DNA binding"/>
    <property type="evidence" value="ECO:0007669"/>
    <property type="project" value="UniProtKB-UniRule"/>
</dbReference>
<comment type="caution">
    <text evidence="7">The sequence shown here is derived from an EMBL/GenBank/DDBJ whole genome shotgun (WGS) entry which is preliminary data.</text>
</comment>
<keyword evidence="8" id="KW-1185">Reference proteome</keyword>
<dbReference type="SUPFAM" id="SSF56349">
    <property type="entry name" value="DNA breaking-rejoining enzymes"/>
    <property type="match status" value="1"/>
</dbReference>
<organism evidence="7 8">
    <name type="scientific">Nanchangia anserum</name>
    <dbReference type="NCBI Taxonomy" id="2692125"/>
    <lineage>
        <taxon>Bacteria</taxon>
        <taxon>Bacillati</taxon>
        <taxon>Actinomycetota</taxon>
        <taxon>Actinomycetes</taxon>
        <taxon>Actinomycetales</taxon>
        <taxon>Actinomycetaceae</taxon>
        <taxon>Nanchangia</taxon>
    </lineage>
</organism>
<evidence type="ECO:0000256" key="3">
    <source>
        <dbReference type="ARBA" id="ARBA00023172"/>
    </source>
</evidence>
<dbReference type="PANTHER" id="PTHR30349">
    <property type="entry name" value="PHAGE INTEGRASE-RELATED"/>
    <property type="match status" value="1"/>
</dbReference>
<evidence type="ECO:0000256" key="4">
    <source>
        <dbReference type="PROSITE-ProRule" id="PRU01248"/>
    </source>
</evidence>
<evidence type="ECO:0000313" key="8">
    <source>
        <dbReference type="Proteomes" id="UP000627538"/>
    </source>
</evidence>
<name>A0A8I0KRV6_9ACTO</name>
<dbReference type="InterPro" id="IPR013762">
    <property type="entry name" value="Integrase-like_cat_sf"/>
</dbReference>
<dbReference type="InterPro" id="IPR044068">
    <property type="entry name" value="CB"/>
</dbReference>
<dbReference type="InterPro" id="IPR011010">
    <property type="entry name" value="DNA_brk_join_enz"/>
</dbReference>
<dbReference type="Gene3D" id="1.10.443.10">
    <property type="entry name" value="Intergrase catalytic core"/>
    <property type="match status" value="1"/>
</dbReference>
<evidence type="ECO:0000313" key="7">
    <source>
        <dbReference type="EMBL" id="MBD3689782.1"/>
    </source>
</evidence>
<evidence type="ECO:0000259" key="5">
    <source>
        <dbReference type="PROSITE" id="PS51898"/>
    </source>
</evidence>
<accession>A0A8I0KRV6</accession>
<keyword evidence="2 4" id="KW-0238">DNA-binding</keyword>
<gene>
    <name evidence="7" type="ORF">H8R10_06020</name>
</gene>
<feature type="domain" description="Core-binding (CB)" evidence="6">
    <location>
        <begin position="1"/>
        <end position="75"/>
    </location>
</feature>
<dbReference type="GO" id="GO:0015074">
    <property type="term" value="P:DNA integration"/>
    <property type="evidence" value="ECO:0007669"/>
    <property type="project" value="InterPro"/>
</dbReference>
<dbReference type="GO" id="GO:0006310">
    <property type="term" value="P:DNA recombination"/>
    <property type="evidence" value="ECO:0007669"/>
    <property type="project" value="UniProtKB-KW"/>
</dbReference>
<dbReference type="PROSITE" id="PS51898">
    <property type="entry name" value="TYR_RECOMBINASE"/>
    <property type="match status" value="1"/>
</dbReference>
<dbReference type="InterPro" id="IPR002104">
    <property type="entry name" value="Integrase_catalytic"/>
</dbReference>